<evidence type="ECO:0000256" key="5">
    <source>
        <dbReference type="ARBA" id="ARBA00022982"/>
    </source>
</evidence>
<evidence type="ECO:0000256" key="9">
    <source>
        <dbReference type="ARBA" id="ARBA00023136"/>
    </source>
</evidence>
<dbReference type="GO" id="GO:0006826">
    <property type="term" value="P:iron ion transport"/>
    <property type="evidence" value="ECO:0007669"/>
    <property type="project" value="TreeGrafter"/>
</dbReference>
<dbReference type="PROSITE" id="PS51384">
    <property type="entry name" value="FAD_FR"/>
    <property type="match status" value="1"/>
</dbReference>
<evidence type="ECO:0000256" key="4">
    <source>
        <dbReference type="ARBA" id="ARBA00022692"/>
    </source>
</evidence>
<evidence type="ECO:0000256" key="6">
    <source>
        <dbReference type="ARBA" id="ARBA00022989"/>
    </source>
</evidence>
<name>A0A0C3GRX6_OIDMZ</name>
<keyword evidence="4 10" id="KW-0812">Transmembrane</keyword>
<evidence type="ECO:0000256" key="1">
    <source>
        <dbReference type="ARBA" id="ARBA00004141"/>
    </source>
</evidence>
<feature type="transmembrane region" description="Helical" evidence="10">
    <location>
        <begin position="219"/>
        <end position="239"/>
    </location>
</feature>
<dbReference type="InterPro" id="IPR039261">
    <property type="entry name" value="FNR_nucleotide-bd"/>
</dbReference>
<evidence type="ECO:0000313" key="12">
    <source>
        <dbReference type="EMBL" id="KIM93206.1"/>
    </source>
</evidence>
<dbReference type="InterPro" id="IPR013112">
    <property type="entry name" value="FAD-bd_8"/>
</dbReference>
<dbReference type="Pfam" id="PF01794">
    <property type="entry name" value="Ferric_reduct"/>
    <property type="match status" value="1"/>
</dbReference>
<evidence type="ECO:0000259" key="11">
    <source>
        <dbReference type="PROSITE" id="PS51384"/>
    </source>
</evidence>
<accession>A0A0C3GRX6</accession>
<feature type="transmembrane region" description="Helical" evidence="10">
    <location>
        <begin position="189"/>
        <end position="212"/>
    </location>
</feature>
<keyword evidence="9 10" id="KW-0472">Membrane</keyword>
<dbReference type="AlphaFoldDB" id="A0A0C3GRX6"/>
<keyword evidence="3" id="KW-0813">Transport</keyword>
<dbReference type="OrthoDB" id="4494341at2759"/>
<comment type="subcellular location">
    <subcellularLocation>
        <location evidence="1">Membrane</location>
        <topology evidence="1">Multi-pass membrane protein</topology>
    </subcellularLocation>
</comment>
<dbReference type="PANTHER" id="PTHR32361:SF26">
    <property type="entry name" value="FAD-BINDING 8 DOMAIN-CONTAINING PROTEIN-RELATED"/>
    <property type="match status" value="1"/>
</dbReference>
<evidence type="ECO:0000313" key="13">
    <source>
        <dbReference type="Proteomes" id="UP000054321"/>
    </source>
</evidence>
<dbReference type="HOGENOM" id="CLU_010365_8_1_1"/>
<dbReference type="STRING" id="913774.A0A0C3GRX6"/>
<dbReference type="InterPro" id="IPR013130">
    <property type="entry name" value="Fe3_Rdtase_TM_dom"/>
</dbReference>
<dbReference type="InterPro" id="IPR051410">
    <property type="entry name" value="Ferric/Cupric_Reductase"/>
</dbReference>
<feature type="transmembrane region" description="Helical" evidence="10">
    <location>
        <begin position="245"/>
        <end position="267"/>
    </location>
</feature>
<dbReference type="GO" id="GO:0000293">
    <property type="term" value="F:ferric-chelate reductase activity"/>
    <property type="evidence" value="ECO:0007669"/>
    <property type="project" value="UniProtKB-ARBA"/>
</dbReference>
<dbReference type="GO" id="GO:0006879">
    <property type="term" value="P:intracellular iron ion homeostasis"/>
    <property type="evidence" value="ECO:0007669"/>
    <property type="project" value="TreeGrafter"/>
</dbReference>
<feature type="transmembrane region" description="Helical" evidence="10">
    <location>
        <begin position="111"/>
        <end position="132"/>
    </location>
</feature>
<dbReference type="InterPro" id="IPR013121">
    <property type="entry name" value="Fe_red_NAD-bd_6"/>
</dbReference>
<dbReference type="GO" id="GO:0005886">
    <property type="term" value="C:plasma membrane"/>
    <property type="evidence" value="ECO:0007669"/>
    <property type="project" value="TreeGrafter"/>
</dbReference>
<sequence length="546" mass="60858">MSFMSFLHWLWSRLGQMDSLSWYSFVSGCLIALWLLLYNIYRAVHALASGCLRISFFLKHFVYPLLFPRTRFVGTATRLGAGTVLVYLLANIFLVLIGTRANIGKRAATMSVINVIPLLCGPRLSLVAELLGISRRNSIWSHQWLGRTVIAQVLLHTITSLTGSSAFAWTAPNLFGAVVRTCTPSQTGLLADILCKASSAFGFIFLISVGFVRHAIYEWFLNSHTLLSAVVVVAAWRHVPSKTPAWFFLRIGMGLWAGATGIHWLIFAFRNLALGRPLATVVAAKFSDASDHALVGPSNVLRVDIAIHRPWWRVKAGQSIFLSIPSLGLFTGVRGHPFVISWWERDERGLRLSILVQSRAGFTAALSRRTHTVLRAFVDGPYGAPHSFGEYGTVVMLASGIGIAGHMPYIKDLIRGYNSCEVRTRRILVVWEMEDLGQVQWVESWMNEALDNDTGYGEDVPYGNHGRITKKHGPPDVVGVLEKEFQDRTGKVIVSLCAAHGIRDTARMHMQRRMEKRLRLVELDFQPPLEETGRRGSAGMDIMCRG</sequence>
<reference evidence="12 13" key="1">
    <citation type="submission" date="2014-04" db="EMBL/GenBank/DDBJ databases">
        <authorList>
            <consortium name="DOE Joint Genome Institute"/>
            <person name="Kuo A."/>
            <person name="Martino E."/>
            <person name="Perotto S."/>
            <person name="Kohler A."/>
            <person name="Nagy L.G."/>
            <person name="Floudas D."/>
            <person name="Copeland A."/>
            <person name="Barry K.W."/>
            <person name="Cichocki N."/>
            <person name="Veneault-Fourrey C."/>
            <person name="LaButti K."/>
            <person name="Lindquist E.A."/>
            <person name="Lipzen A."/>
            <person name="Lundell T."/>
            <person name="Morin E."/>
            <person name="Murat C."/>
            <person name="Sun H."/>
            <person name="Tunlid A."/>
            <person name="Henrissat B."/>
            <person name="Grigoriev I.V."/>
            <person name="Hibbett D.S."/>
            <person name="Martin F."/>
            <person name="Nordberg H.P."/>
            <person name="Cantor M.N."/>
            <person name="Hua S.X."/>
        </authorList>
    </citation>
    <scope>NUCLEOTIDE SEQUENCE [LARGE SCALE GENOMIC DNA]</scope>
    <source>
        <strain evidence="12 13">Zn</strain>
    </source>
</reference>
<dbReference type="SUPFAM" id="SSF52343">
    <property type="entry name" value="Ferredoxin reductase-like, C-terminal NADP-linked domain"/>
    <property type="match status" value="1"/>
</dbReference>
<comment type="similarity">
    <text evidence="2">Belongs to the ferric reductase (FRE) family.</text>
</comment>
<dbReference type="Pfam" id="PF08030">
    <property type="entry name" value="NAD_binding_6"/>
    <property type="match status" value="1"/>
</dbReference>
<evidence type="ECO:0000256" key="8">
    <source>
        <dbReference type="ARBA" id="ARBA00023065"/>
    </source>
</evidence>
<evidence type="ECO:0000256" key="2">
    <source>
        <dbReference type="ARBA" id="ARBA00006278"/>
    </source>
</evidence>
<keyword evidence="6 10" id="KW-1133">Transmembrane helix</keyword>
<evidence type="ECO:0000256" key="3">
    <source>
        <dbReference type="ARBA" id="ARBA00022448"/>
    </source>
</evidence>
<keyword evidence="7" id="KW-0560">Oxidoreductase</keyword>
<feature type="transmembrane region" description="Helical" evidence="10">
    <location>
        <begin position="144"/>
        <end position="169"/>
    </location>
</feature>
<evidence type="ECO:0000256" key="10">
    <source>
        <dbReference type="SAM" id="Phobius"/>
    </source>
</evidence>
<dbReference type="InterPro" id="IPR017927">
    <property type="entry name" value="FAD-bd_FR_type"/>
</dbReference>
<feature type="transmembrane region" description="Helical" evidence="10">
    <location>
        <begin position="47"/>
        <end position="67"/>
    </location>
</feature>
<dbReference type="CDD" id="cd06186">
    <property type="entry name" value="NOX_Duox_like_FAD_NADP"/>
    <property type="match status" value="1"/>
</dbReference>
<feature type="transmembrane region" description="Helical" evidence="10">
    <location>
        <begin position="79"/>
        <end position="99"/>
    </location>
</feature>
<feature type="transmembrane region" description="Helical" evidence="10">
    <location>
        <begin position="20"/>
        <end position="41"/>
    </location>
</feature>
<dbReference type="Pfam" id="PF08022">
    <property type="entry name" value="FAD_binding_8"/>
    <property type="match status" value="1"/>
</dbReference>
<keyword evidence="5" id="KW-0249">Electron transport</keyword>
<keyword evidence="13" id="KW-1185">Reference proteome</keyword>
<keyword evidence="8" id="KW-0406">Ion transport</keyword>
<feature type="domain" description="FAD-binding FR-type" evidence="11">
    <location>
        <begin position="274"/>
        <end position="388"/>
    </location>
</feature>
<proteinExistence type="inferred from homology"/>
<dbReference type="EMBL" id="KN832898">
    <property type="protein sequence ID" value="KIM93206.1"/>
    <property type="molecule type" value="Genomic_DNA"/>
</dbReference>
<dbReference type="InParanoid" id="A0A0C3GRX6"/>
<reference evidence="13" key="2">
    <citation type="submission" date="2015-01" db="EMBL/GenBank/DDBJ databases">
        <title>Evolutionary Origins and Diversification of the Mycorrhizal Mutualists.</title>
        <authorList>
            <consortium name="DOE Joint Genome Institute"/>
            <consortium name="Mycorrhizal Genomics Consortium"/>
            <person name="Kohler A."/>
            <person name="Kuo A."/>
            <person name="Nagy L.G."/>
            <person name="Floudas D."/>
            <person name="Copeland A."/>
            <person name="Barry K.W."/>
            <person name="Cichocki N."/>
            <person name="Veneault-Fourrey C."/>
            <person name="LaButti K."/>
            <person name="Lindquist E.A."/>
            <person name="Lipzen A."/>
            <person name="Lundell T."/>
            <person name="Morin E."/>
            <person name="Murat C."/>
            <person name="Riley R."/>
            <person name="Ohm R."/>
            <person name="Sun H."/>
            <person name="Tunlid A."/>
            <person name="Henrissat B."/>
            <person name="Grigoriev I.V."/>
            <person name="Hibbett D.S."/>
            <person name="Martin F."/>
        </authorList>
    </citation>
    <scope>NUCLEOTIDE SEQUENCE [LARGE SCALE GENOMIC DNA]</scope>
    <source>
        <strain evidence="13">Zn</strain>
    </source>
</reference>
<dbReference type="Proteomes" id="UP000054321">
    <property type="component" value="Unassembled WGS sequence"/>
</dbReference>
<protein>
    <recommendedName>
        <fullName evidence="11">FAD-binding FR-type domain-containing protein</fullName>
    </recommendedName>
</protein>
<organism evidence="12 13">
    <name type="scientific">Oidiodendron maius (strain Zn)</name>
    <dbReference type="NCBI Taxonomy" id="913774"/>
    <lineage>
        <taxon>Eukaryota</taxon>
        <taxon>Fungi</taxon>
        <taxon>Dikarya</taxon>
        <taxon>Ascomycota</taxon>
        <taxon>Pezizomycotina</taxon>
        <taxon>Leotiomycetes</taxon>
        <taxon>Leotiomycetes incertae sedis</taxon>
        <taxon>Myxotrichaceae</taxon>
        <taxon>Oidiodendron</taxon>
    </lineage>
</organism>
<dbReference type="PANTHER" id="PTHR32361">
    <property type="entry name" value="FERRIC/CUPRIC REDUCTASE TRANSMEMBRANE COMPONENT"/>
    <property type="match status" value="1"/>
</dbReference>
<gene>
    <name evidence="12" type="ORF">OIDMADRAFT_61850</name>
</gene>
<dbReference type="Gene3D" id="3.40.50.80">
    <property type="entry name" value="Nucleotide-binding domain of ferredoxin-NADP reductase (FNR) module"/>
    <property type="match status" value="1"/>
</dbReference>
<evidence type="ECO:0000256" key="7">
    <source>
        <dbReference type="ARBA" id="ARBA00023002"/>
    </source>
</evidence>
<dbReference type="GO" id="GO:0015677">
    <property type="term" value="P:copper ion import"/>
    <property type="evidence" value="ECO:0007669"/>
    <property type="project" value="TreeGrafter"/>
</dbReference>